<dbReference type="InterPro" id="IPR052218">
    <property type="entry name" value="Preflagellin_Peptidase"/>
</dbReference>
<feature type="domain" description="Prepilin type IV endopeptidase peptidase" evidence="7">
    <location>
        <begin position="11"/>
        <end position="113"/>
    </location>
</feature>
<feature type="transmembrane region" description="Helical" evidence="6">
    <location>
        <begin position="55"/>
        <end position="79"/>
    </location>
</feature>
<accession>A0ABV2RBJ7</accession>
<proteinExistence type="predicted"/>
<evidence type="ECO:0000313" key="9">
    <source>
        <dbReference type="Proteomes" id="UP001549313"/>
    </source>
</evidence>
<comment type="caution">
    <text evidence="8">The sequence shown here is derived from an EMBL/GenBank/DDBJ whole genome shotgun (WGS) entry which is preliminary data.</text>
</comment>
<reference evidence="8 9" key="1">
    <citation type="submission" date="2024-06" db="EMBL/GenBank/DDBJ databases">
        <title>Sorghum-associated microbial communities from plants grown in Nebraska, USA.</title>
        <authorList>
            <person name="Schachtman D."/>
        </authorList>
    </citation>
    <scope>NUCLEOTIDE SEQUENCE [LARGE SCALE GENOMIC DNA]</scope>
    <source>
        <strain evidence="8 9">2814</strain>
    </source>
</reference>
<dbReference type="PANTHER" id="PTHR36506:SF1">
    <property type="entry name" value="PREFLAGELLIN PEPTIDASE"/>
    <property type="match status" value="1"/>
</dbReference>
<protein>
    <submittedName>
        <fullName evidence="8">Prepilin peptidase CpaA</fullName>
        <ecNumber evidence="8">3.4.23.43</ecNumber>
    </submittedName>
</protein>
<dbReference type="GO" id="GO:0004190">
    <property type="term" value="F:aspartic-type endopeptidase activity"/>
    <property type="evidence" value="ECO:0007669"/>
    <property type="project" value="UniProtKB-EC"/>
</dbReference>
<dbReference type="Gene3D" id="1.20.120.1220">
    <property type="match status" value="1"/>
</dbReference>
<dbReference type="Proteomes" id="UP001549313">
    <property type="component" value="Unassembled WGS sequence"/>
</dbReference>
<evidence type="ECO:0000256" key="3">
    <source>
        <dbReference type="ARBA" id="ARBA00022692"/>
    </source>
</evidence>
<organism evidence="8 9">
    <name type="scientific">Brevundimonas faecalis</name>
    <dbReference type="NCBI Taxonomy" id="947378"/>
    <lineage>
        <taxon>Bacteria</taxon>
        <taxon>Pseudomonadati</taxon>
        <taxon>Pseudomonadota</taxon>
        <taxon>Alphaproteobacteria</taxon>
        <taxon>Caulobacterales</taxon>
        <taxon>Caulobacteraceae</taxon>
        <taxon>Brevundimonas</taxon>
    </lineage>
</organism>
<evidence type="ECO:0000256" key="6">
    <source>
        <dbReference type="SAM" id="Phobius"/>
    </source>
</evidence>
<keyword evidence="8" id="KW-0378">Hydrolase</keyword>
<keyword evidence="3 6" id="KW-0812">Transmembrane</keyword>
<sequence>MTELLFVLLGVMPVLVILAGVHDLATMKIPNWISGLLVLGFFPAALAAGLPLSAVLTCVAVGVGALLGGMGMFALNWLGGGDAKLLAAVSLWLGLSGVTPFILFTAVAGGGLCLFLLSARPHLHVLAGNGPAWIARLMQPKGDVPYGVAIAVGALIAYPASPLVTAFIGG</sequence>
<evidence type="ECO:0000256" key="5">
    <source>
        <dbReference type="ARBA" id="ARBA00023136"/>
    </source>
</evidence>
<evidence type="ECO:0000256" key="4">
    <source>
        <dbReference type="ARBA" id="ARBA00022989"/>
    </source>
</evidence>
<keyword evidence="4 6" id="KW-1133">Transmembrane helix</keyword>
<keyword evidence="2" id="KW-1003">Cell membrane</keyword>
<dbReference type="Pfam" id="PF01478">
    <property type="entry name" value="Peptidase_A24"/>
    <property type="match status" value="1"/>
</dbReference>
<feature type="transmembrane region" description="Helical" evidence="6">
    <location>
        <begin position="146"/>
        <end position="168"/>
    </location>
</feature>
<evidence type="ECO:0000259" key="7">
    <source>
        <dbReference type="Pfam" id="PF01478"/>
    </source>
</evidence>
<dbReference type="EC" id="3.4.23.43" evidence="8"/>
<name>A0ABV2RBJ7_9CAUL</name>
<evidence type="ECO:0000313" key="8">
    <source>
        <dbReference type="EMBL" id="MET4683954.1"/>
    </source>
</evidence>
<gene>
    <name evidence="8" type="ORF">ABIE19_001884</name>
</gene>
<comment type="subcellular location">
    <subcellularLocation>
        <location evidence="1">Cell membrane</location>
        <topology evidence="1">Multi-pass membrane protein</topology>
    </subcellularLocation>
</comment>
<feature type="transmembrane region" description="Helical" evidence="6">
    <location>
        <begin position="91"/>
        <end position="117"/>
    </location>
</feature>
<feature type="transmembrane region" description="Helical" evidence="6">
    <location>
        <begin position="29"/>
        <end position="48"/>
    </location>
</feature>
<evidence type="ECO:0000256" key="1">
    <source>
        <dbReference type="ARBA" id="ARBA00004651"/>
    </source>
</evidence>
<dbReference type="RefSeq" id="WP_354088906.1">
    <property type="nucleotide sequence ID" value="NZ_JBEPTF010000002.1"/>
</dbReference>
<dbReference type="PANTHER" id="PTHR36506">
    <property type="entry name" value="PREFLAGELLIN PEPTIDASE"/>
    <property type="match status" value="1"/>
</dbReference>
<dbReference type="InterPro" id="IPR000045">
    <property type="entry name" value="Prepilin_IV_endopep_pep"/>
</dbReference>
<keyword evidence="9" id="KW-1185">Reference proteome</keyword>
<dbReference type="EMBL" id="JBEPTF010000002">
    <property type="protein sequence ID" value="MET4683954.1"/>
    <property type="molecule type" value="Genomic_DNA"/>
</dbReference>
<evidence type="ECO:0000256" key="2">
    <source>
        <dbReference type="ARBA" id="ARBA00022475"/>
    </source>
</evidence>
<keyword evidence="5 6" id="KW-0472">Membrane</keyword>